<keyword evidence="1" id="KW-0949">S-adenosyl-L-methionine</keyword>
<reference evidence="4 5" key="1">
    <citation type="submission" date="2024-06" db="EMBL/GenBank/DDBJ databases">
        <title>Genomic Encyclopedia of Type Strains, Phase IV (KMG-IV): sequencing the most valuable type-strain genomes for metagenomic binning, comparative biology and taxonomic classification.</title>
        <authorList>
            <person name="Goeker M."/>
        </authorList>
    </citation>
    <scope>NUCLEOTIDE SEQUENCE [LARGE SCALE GENOMIC DNA]</scope>
    <source>
        <strain evidence="4 5">DSM 21331</strain>
    </source>
</reference>
<dbReference type="InterPro" id="IPR023370">
    <property type="entry name" value="TrmO-like_N"/>
</dbReference>
<dbReference type="InterPro" id="IPR036414">
    <property type="entry name" value="YaeB_N_sf"/>
</dbReference>
<gene>
    <name evidence="4" type="ORF">ABID43_002533</name>
</gene>
<dbReference type="Pfam" id="PF01980">
    <property type="entry name" value="TrmO_N"/>
    <property type="match status" value="1"/>
</dbReference>
<dbReference type="PANTHER" id="PTHR12818">
    <property type="entry name" value="TRNA (ADENINE(37)-N6)-METHYLTRANSFERASE"/>
    <property type="match status" value="1"/>
</dbReference>
<dbReference type="RefSeq" id="WP_238280784.1">
    <property type="nucleotide sequence ID" value="NZ_BPQL01000101.1"/>
</dbReference>
<protein>
    <submittedName>
        <fullName evidence="4">tRNA-Thr(GGU) m(6)t(6)A37 methyltransferase TsaA</fullName>
    </submittedName>
</protein>
<keyword evidence="5" id="KW-1185">Reference proteome</keyword>
<dbReference type="Gene3D" id="2.40.30.70">
    <property type="entry name" value="YaeB-like"/>
    <property type="match status" value="1"/>
</dbReference>
<dbReference type="PROSITE" id="PS51668">
    <property type="entry name" value="TSAA_2"/>
    <property type="match status" value="1"/>
</dbReference>
<evidence type="ECO:0000256" key="1">
    <source>
        <dbReference type="ARBA" id="ARBA00022691"/>
    </source>
</evidence>
<organism evidence="4 5">
    <name type="scientific">Methylobacterium goesingense</name>
    <dbReference type="NCBI Taxonomy" id="243690"/>
    <lineage>
        <taxon>Bacteria</taxon>
        <taxon>Pseudomonadati</taxon>
        <taxon>Pseudomonadota</taxon>
        <taxon>Alphaproteobacteria</taxon>
        <taxon>Hyphomicrobiales</taxon>
        <taxon>Methylobacteriaceae</taxon>
        <taxon>Methylobacterium</taxon>
    </lineage>
</organism>
<dbReference type="PANTHER" id="PTHR12818:SF0">
    <property type="entry name" value="TRNA (ADENINE(37)-N6)-METHYLTRANSFERASE"/>
    <property type="match status" value="1"/>
</dbReference>
<dbReference type="InterPro" id="IPR040372">
    <property type="entry name" value="YaeB-like"/>
</dbReference>
<dbReference type="GO" id="GO:0032259">
    <property type="term" value="P:methylation"/>
    <property type="evidence" value="ECO:0007669"/>
    <property type="project" value="UniProtKB-KW"/>
</dbReference>
<evidence type="ECO:0000256" key="2">
    <source>
        <dbReference type="ARBA" id="ARBA00033753"/>
    </source>
</evidence>
<dbReference type="GO" id="GO:0008168">
    <property type="term" value="F:methyltransferase activity"/>
    <property type="evidence" value="ECO:0007669"/>
    <property type="project" value="UniProtKB-KW"/>
</dbReference>
<dbReference type="CDD" id="cd09281">
    <property type="entry name" value="UPF0066"/>
    <property type="match status" value="1"/>
</dbReference>
<keyword evidence="4" id="KW-0808">Transferase</keyword>
<evidence type="ECO:0000313" key="4">
    <source>
        <dbReference type="EMBL" id="MET3692989.1"/>
    </source>
</evidence>
<proteinExistence type="inferred from homology"/>
<name>A0ABV2L585_9HYPH</name>
<evidence type="ECO:0000259" key="3">
    <source>
        <dbReference type="PROSITE" id="PS51668"/>
    </source>
</evidence>
<dbReference type="NCBIfam" id="TIGR00104">
    <property type="entry name" value="tRNA_TsaA"/>
    <property type="match status" value="1"/>
</dbReference>
<sequence>MSDATGHRPGEAAIALPETYDAGLYFIGRIRTPWATRGECPKNGLKTDAVCSLTVDAPFSEALQNVEGASHLIVLYWMDEAARDLALQRPRHAEGSRGTFSLRSPVRPNPIALSVVELLERDGSTLRVRGLDCRDGTPLLDIKPYFATTDSRPGATVDRAGTAAR</sequence>
<dbReference type="SUPFAM" id="SSF118196">
    <property type="entry name" value="YaeB-like"/>
    <property type="match status" value="1"/>
</dbReference>
<dbReference type="Proteomes" id="UP001549145">
    <property type="component" value="Unassembled WGS sequence"/>
</dbReference>
<comment type="caution">
    <text evidence="4">The sequence shown here is derived from an EMBL/GenBank/DDBJ whole genome shotgun (WGS) entry which is preliminary data.</text>
</comment>
<dbReference type="EMBL" id="JBEPMM010000006">
    <property type="protein sequence ID" value="MET3692989.1"/>
    <property type="molecule type" value="Genomic_DNA"/>
</dbReference>
<keyword evidence="4" id="KW-0489">Methyltransferase</keyword>
<comment type="similarity">
    <text evidence="2">Belongs to the tRNA methyltransferase O family.</text>
</comment>
<accession>A0ABV2L585</accession>
<dbReference type="InterPro" id="IPR036413">
    <property type="entry name" value="YaeB-like_sf"/>
</dbReference>
<feature type="domain" description="TsaA-like" evidence="3">
    <location>
        <begin position="24"/>
        <end position="154"/>
    </location>
</feature>
<evidence type="ECO:0000313" key="5">
    <source>
        <dbReference type="Proteomes" id="UP001549145"/>
    </source>
</evidence>